<dbReference type="Proteomes" id="UP000317909">
    <property type="component" value="Chromosome"/>
</dbReference>
<proteinExistence type="predicted"/>
<name>A0A517U097_9BACT</name>
<dbReference type="RefSeq" id="WP_145433851.1">
    <property type="nucleotide sequence ID" value="NZ_CP036339.1"/>
</dbReference>
<accession>A0A517U097</accession>
<protein>
    <submittedName>
        <fullName evidence="1">Uncharacterized protein</fullName>
    </submittedName>
</protein>
<dbReference type="AlphaFoldDB" id="A0A517U097"/>
<dbReference type="EMBL" id="CP036339">
    <property type="protein sequence ID" value="QDT74058.1"/>
    <property type="molecule type" value="Genomic_DNA"/>
</dbReference>
<evidence type="ECO:0000313" key="2">
    <source>
        <dbReference type="Proteomes" id="UP000317909"/>
    </source>
</evidence>
<dbReference type="OrthoDB" id="9902487at2"/>
<evidence type="ECO:0000313" key="1">
    <source>
        <dbReference type="EMBL" id="QDT74058.1"/>
    </source>
</evidence>
<dbReference type="KEGG" id="llh:I41_32520"/>
<sequence>MRTDIRELSEGAGLGAIHRGRSAMARHRASDNSGDLEPLAVDAVFADESTPMLQDSGDRRDSHHRHDAYPIALHGSGVADDQLLRSLSTQLELLNQQQHEIRRLLDQAGRRRVDRIIK</sequence>
<organism evidence="1 2">
    <name type="scientific">Lacipirellula limnantheis</name>
    <dbReference type="NCBI Taxonomy" id="2528024"/>
    <lineage>
        <taxon>Bacteria</taxon>
        <taxon>Pseudomonadati</taxon>
        <taxon>Planctomycetota</taxon>
        <taxon>Planctomycetia</taxon>
        <taxon>Pirellulales</taxon>
        <taxon>Lacipirellulaceae</taxon>
        <taxon>Lacipirellula</taxon>
    </lineage>
</organism>
<keyword evidence="2" id="KW-1185">Reference proteome</keyword>
<gene>
    <name evidence="1" type="ORF">I41_32520</name>
</gene>
<reference evidence="1 2" key="1">
    <citation type="submission" date="2019-02" db="EMBL/GenBank/DDBJ databases">
        <title>Deep-cultivation of Planctomycetes and their phenomic and genomic characterization uncovers novel biology.</title>
        <authorList>
            <person name="Wiegand S."/>
            <person name="Jogler M."/>
            <person name="Boedeker C."/>
            <person name="Pinto D."/>
            <person name="Vollmers J."/>
            <person name="Rivas-Marin E."/>
            <person name="Kohn T."/>
            <person name="Peeters S.H."/>
            <person name="Heuer A."/>
            <person name="Rast P."/>
            <person name="Oberbeckmann S."/>
            <person name="Bunk B."/>
            <person name="Jeske O."/>
            <person name="Meyerdierks A."/>
            <person name="Storesund J.E."/>
            <person name="Kallscheuer N."/>
            <person name="Luecker S."/>
            <person name="Lage O.M."/>
            <person name="Pohl T."/>
            <person name="Merkel B.J."/>
            <person name="Hornburger P."/>
            <person name="Mueller R.-W."/>
            <person name="Bruemmer F."/>
            <person name="Labrenz M."/>
            <person name="Spormann A.M."/>
            <person name="Op den Camp H."/>
            <person name="Overmann J."/>
            <person name="Amann R."/>
            <person name="Jetten M.S.M."/>
            <person name="Mascher T."/>
            <person name="Medema M.H."/>
            <person name="Devos D.P."/>
            <person name="Kaster A.-K."/>
            <person name="Ovreas L."/>
            <person name="Rohde M."/>
            <person name="Galperin M.Y."/>
            <person name="Jogler C."/>
        </authorList>
    </citation>
    <scope>NUCLEOTIDE SEQUENCE [LARGE SCALE GENOMIC DNA]</scope>
    <source>
        <strain evidence="1 2">I41</strain>
    </source>
</reference>